<dbReference type="GO" id="GO:0060326">
    <property type="term" value="P:cell chemotaxis"/>
    <property type="evidence" value="ECO:0007669"/>
    <property type="project" value="TreeGrafter"/>
</dbReference>
<keyword evidence="4 12" id="KW-1133">Transmembrane helix</keyword>
<accession>A0A8C7GVA7</accession>
<feature type="transmembrane region" description="Helical" evidence="12">
    <location>
        <begin position="78"/>
        <end position="98"/>
    </location>
</feature>
<dbReference type="GO" id="GO:0019957">
    <property type="term" value="F:C-C chemokine binding"/>
    <property type="evidence" value="ECO:0007669"/>
    <property type="project" value="TreeGrafter"/>
</dbReference>
<evidence type="ECO:0000256" key="12">
    <source>
        <dbReference type="SAM" id="Phobius"/>
    </source>
</evidence>
<dbReference type="InterPro" id="IPR000276">
    <property type="entry name" value="GPCR_Rhodpsn"/>
</dbReference>
<dbReference type="InterPro" id="IPR000355">
    <property type="entry name" value="Chemokine_rcpt"/>
</dbReference>
<evidence type="ECO:0000256" key="9">
    <source>
        <dbReference type="ARBA" id="ARBA00023224"/>
    </source>
</evidence>
<dbReference type="PRINTS" id="PR00657">
    <property type="entry name" value="CCCHEMOKINER"/>
</dbReference>
<evidence type="ECO:0000256" key="5">
    <source>
        <dbReference type="ARBA" id="ARBA00023040"/>
    </source>
</evidence>
<evidence type="ECO:0000256" key="8">
    <source>
        <dbReference type="ARBA" id="ARBA00023170"/>
    </source>
</evidence>
<evidence type="ECO:0000259" key="13">
    <source>
        <dbReference type="PROSITE" id="PS50262"/>
    </source>
</evidence>
<name>A0A8C7GVA7_ONCKI</name>
<evidence type="ECO:0000313" key="14">
    <source>
        <dbReference type="Ensembl" id="ENSOKIP00005046966.1"/>
    </source>
</evidence>
<dbReference type="GO" id="GO:0009897">
    <property type="term" value="C:external side of plasma membrane"/>
    <property type="evidence" value="ECO:0007669"/>
    <property type="project" value="TreeGrafter"/>
</dbReference>
<evidence type="ECO:0000256" key="3">
    <source>
        <dbReference type="ARBA" id="ARBA00022692"/>
    </source>
</evidence>
<dbReference type="AlphaFoldDB" id="A0A8C7GVA7"/>
<evidence type="ECO:0000256" key="1">
    <source>
        <dbReference type="ARBA" id="ARBA00004651"/>
    </source>
</evidence>
<evidence type="ECO:0000256" key="10">
    <source>
        <dbReference type="RuleBase" id="RU000688"/>
    </source>
</evidence>
<feature type="region of interest" description="Disordered" evidence="11">
    <location>
        <begin position="365"/>
        <end position="388"/>
    </location>
</feature>
<evidence type="ECO:0000256" key="7">
    <source>
        <dbReference type="ARBA" id="ARBA00023157"/>
    </source>
</evidence>
<dbReference type="CDD" id="cd15182">
    <property type="entry name" value="7tmA_XCR1"/>
    <property type="match status" value="1"/>
</dbReference>
<dbReference type="FunFam" id="1.20.1070.10:FF:000130">
    <property type="entry name" value="Chemokine (C-C motif) receptor 2"/>
    <property type="match status" value="1"/>
</dbReference>
<dbReference type="GO" id="GO:0007204">
    <property type="term" value="P:positive regulation of cytosolic calcium ion concentration"/>
    <property type="evidence" value="ECO:0007669"/>
    <property type="project" value="TreeGrafter"/>
</dbReference>
<evidence type="ECO:0000256" key="2">
    <source>
        <dbReference type="ARBA" id="ARBA00022475"/>
    </source>
</evidence>
<dbReference type="Ensembl" id="ENSOKIT00005049537.1">
    <property type="protein sequence ID" value="ENSOKIP00005046966.1"/>
    <property type="gene ID" value="ENSOKIG00005019791.1"/>
</dbReference>
<keyword evidence="15" id="KW-1185">Reference proteome</keyword>
<dbReference type="PRINTS" id="PR00237">
    <property type="entry name" value="GPCRRHODOPSN"/>
</dbReference>
<sequence>MNRKTTFFLTITSAPRKVTLVKRRTTMGENEDFLAFWNEDNYTDYNDSVDPSYVMDNIVKLCGKTEVNRFGAKFIPTFYTINFLLSVVGNGLVLCIIYKYEKLTSVTNIFLLNLVISDLLFASSLPFWATYHSSEWIFGPYMCKLVGSVYFIGFYSSILFLTLMTFDRYLAVVHAINAAKRRRKTYACVSSAVVWCISLLASVKELVLYNVWKDSQSEHFCQETGFSKEIMNKWKLVGYYQQFVIFFLLPLAMVMYCYVRITVRIMSTRMREKCRAVKLIFVIVFAFFVCWTPYNIVILLRALQISNSHSSEDCSDVLDYALYVTRNIAYLYCCVSPVFYTFVGKKFQSHFRKLLAKHIPCLKSHNHTSHSSQSRTTSQKSPHTMYVY</sequence>
<dbReference type="GeneTree" id="ENSGT01110000267168"/>
<evidence type="ECO:0000256" key="11">
    <source>
        <dbReference type="SAM" id="MobiDB-lite"/>
    </source>
</evidence>
<dbReference type="Proteomes" id="UP000694557">
    <property type="component" value="Unassembled WGS sequence"/>
</dbReference>
<feature type="compositionally biased region" description="Low complexity" evidence="11">
    <location>
        <begin position="369"/>
        <end position="381"/>
    </location>
</feature>
<evidence type="ECO:0000256" key="6">
    <source>
        <dbReference type="ARBA" id="ARBA00023136"/>
    </source>
</evidence>
<evidence type="ECO:0000313" key="15">
    <source>
        <dbReference type="Proteomes" id="UP000694557"/>
    </source>
</evidence>
<keyword evidence="7" id="KW-1015">Disulfide bond</keyword>
<dbReference type="Gene3D" id="1.20.1070.10">
    <property type="entry name" value="Rhodopsin 7-helix transmembrane proteins"/>
    <property type="match status" value="1"/>
</dbReference>
<feature type="transmembrane region" description="Helical" evidence="12">
    <location>
        <begin position="320"/>
        <end position="343"/>
    </location>
</feature>
<dbReference type="GO" id="GO:0019722">
    <property type="term" value="P:calcium-mediated signaling"/>
    <property type="evidence" value="ECO:0007669"/>
    <property type="project" value="TreeGrafter"/>
</dbReference>
<keyword evidence="6 12" id="KW-0472">Membrane</keyword>
<feature type="transmembrane region" description="Helical" evidence="12">
    <location>
        <begin position="110"/>
        <end position="129"/>
    </location>
</feature>
<keyword evidence="3 10" id="KW-0812">Transmembrane</keyword>
<keyword evidence="5 10" id="KW-0297">G-protein coupled receptor</keyword>
<dbReference type="GO" id="GO:0016493">
    <property type="term" value="F:C-C chemokine receptor activity"/>
    <property type="evidence" value="ECO:0007669"/>
    <property type="project" value="TreeGrafter"/>
</dbReference>
<dbReference type="PROSITE" id="PS00237">
    <property type="entry name" value="G_PROTEIN_RECEP_F1_1"/>
    <property type="match status" value="1"/>
</dbReference>
<feature type="transmembrane region" description="Helical" evidence="12">
    <location>
        <begin position="279"/>
        <end position="300"/>
    </location>
</feature>
<dbReference type="SUPFAM" id="SSF81321">
    <property type="entry name" value="Family A G protein-coupled receptor-like"/>
    <property type="match status" value="1"/>
</dbReference>
<keyword evidence="8 10" id="KW-0675">Receptor</keyword>
<dbReference type="GeneID" id="109871588"/>
<organism evidence="14 15">
    <name type="scientific">Oncorhynchus kisutch</name>
    <name type="common">Coho salmon</name>
    <name type="synonym">Salmo kisutch</name>
    <dbReference type="NCBI Taxonomy" id="8019"/>
    <lineage>
        <taxon>Eukaryota</taxon>
        <taxon>Metazoa</taxon>
        <taxon>Chordata</taxon>
        <taxon>Craniata</taxon>
        <taxon>Vertebrata</taxon>
        <taxon>Euteleostomi</taxon>
        <taxon>Actinopterygii</taxon>
        <taxon>Neopterygii</taxon>
        <taxon>Teleostei</taxon>
        <taxon>Protacanthopterygii</taxon>
        <taxon>Salmoniformes</taxon>
        <taxon>Salmonidae</taxon>
        <taxon>Salmoninae</taxon>
        <taxon>Oncorhynchus</taxon>
    </lineage>
</organism>
<dbReference type="PROSITE" id="PS50262">
    <property type="entry name" value="G_PROTEIN_RECEP_F1_2"/>
    <property type="match status" value="1"/>
</dbReference>
<dbReference type="RefSeq" id="XP_020318079.2">
    <property type="nucleotide sequence ID" value="XM_020462490.2"/>
</dbReference>
<keyword evidence="2" id="KW-1003">Cell membrane</keyword>
<reference evidence="14" key="1">
    <citation type="submission" date="2025-08" db="UniProtKB">
        <authorList>
            <consortium name="Ensembl"/>
        </authorList>
    </citation>
    <scope>IDENTIFICATION</scope>
</reference>
<dbReference type="PANTHER" id="PTHR10489">
    <property type="entry name" value="CELL ADHESION MOLECULE"/>
    <property type="match status" value="1"/>
</dbReference>
<comment type="similarity">
    <text evidence="10">Belongs to the G-protein coupled receptor 1 family.</text>
</comment>
<dbReference type="Pfam" id="PF00001">
    <property type="entry name" value="7tm_1"/>
    <property type="match status" value="1"/>
</dbReference>
<feature type="transmembrane region" description="Helical" evidence="12">
    <location>
        <begin position="239"/>
        <end position="259"/>
    </location>
</feature>
<feature type="transmembrane region" description="Helical" evidence="12">
    <location>
        <begin position="149"/>
        <end position="166"/>
    </location>
</feature>
<feature type="domain" description="G-protein coupled receptors family 1 profile" evidence="13">
    <location>
        <begin position="89"/>
        <end position="340"/>
    </location>
</feature>
<keyword evidence="9 10" id="KW-0807">Transducer</keyword>
<dbReference type="InterPro" id="IPR017452">
    <property type="entry name" value="GPCR_Rhodpsn_7TM"/>
</dbReference>
<protein>
    <submittedName>
        <fullName evidence="14">Chemokine (C-C motif) receptor 12a</fullName>
    </submittedName>
</protein>
<dbReference type="PANTHER" id="PTHR10489:SF922">
    <property type="entry name" value="C-C CHEMOKINE RECEPTOR FAMILY-LIKE-RELATED"/>
    <property type="match status" value="1"/>
</dbReference>
<feature type="transmembrane region" description="Helical" evidence="12">
    <location>
        <begin position="186"/>
        <end position="203"/>
    </location>
</feature>
<comment type="subcellular location">
    <subcellularLocation>
        <location evidence="1">Cell membrane</location>
        <topology evidence="1">Multi-pass membrane protein</topology>
    </subcellularLocation>
</comment>
<dbReference type="GO" id="GO:0006955">
    <property type="term" value="P:immune response"/>
    <property type="evidence" value="ECO:0007669"/>
    <property type="project" value="TreeGrafter"/>
</dbReference>
<gene>
    <name evidence="14" type="primary">LOC109871588</name>
</gene>
<dbReference type="InterPro" id="IPR050119">
    <property type="entry name" value="CCR1-9-like"/>
</dbReference>
<reference evidence="14" key="2">
    <citation type="submission" date="2025-09" db="UniProtKB">
        <authorList>
            <consortium name="Ensembl"/>
        </authorList>
    </citation>
    <scope>IDENTIFICATION</scope>
</reference>
<proteinExistence type="inferred from homology"/>
<evidence type="ECO:0000256" key="4">
    <source>
        <dbReference type="ARBA" id="ARBA00022989"/>
    </source>
</evidence>
<dbReference type="KEGG" id="oki:109871588"/>